<evidence type="ECO:0000313" key="1">
    <source>
        <dbReference type="EMBL" id="KAJ8467870.1"/>
    </source>
</evidence>
<accession>A0AAV8QFW5</accession>
<keyword evidence="2" id="KW-1185">Reference proteome</keyword>
<protein>
    <submittedName>
        <fullName evidence="1">Uncharacterized protein</fullName>
    </submittedName>
</protein>
<evidence type="ECO:0000313" key="2">
    <source>
        <dbReference type="Proteomes" id="UP001222027"/>
    </source>
</evidence>
<comment type="caution">
    <text evidence="1">The sequence shown here is derived from an EMBL/GenBank/DDBJ whole genome shotgun (WGS) entry which is preliminary data.</text>
</comment>
<name>A0AAV8QFW5_ENSVE</name>
<reference evidence="1 2" key="1">
    <citation type="submission" date="2022-12" db="EMBL/GenBank/DDBJ databases">
        <title>Chromosome-scale assembly of the Ensete ventricosum genome.</title>
        <authorList>
            <person name="Dussert Y."/>
            <person name="Stocks J."/>
            <person name="Wendawek A."/>
            <person name="Woldeyes F."/>
            <person name="Nichols R.A."/>
            <person name="Borrell J.S."/>
        </authorList>
    </citation>
    <scope>NUCLEOTIDE SEQUENCE [LARGE SCALE GENOMIC DNA]</scope>
    <source>
        <strain evidence="2">cv. Maze</strain>
        <tissue evidence="1">Seeds</tissue>
    </source>
</reference>
<sequence length="71" mass="7814">MMSTTNLRCPQPSLREWQGGSSCADGHAVLMKGITPKKAFIQNLKGFAIASTRSIQHMNLPSNFGKSVLWH</sequence>
<proteinExistence type="predicted"/>
<organism evidence="1 2">
    <name type="scientific">Ensete ventricosum</name>
    <name type="common">Abyssinian banana</name>
    <name type="synonym">Musa ensete</name>
    <dbReference type="NCBI Taxonomy" id="4639"/>
    <lineage>
        <taxon>Eukaryota</taxon>
        <taxon>Viridiplantae</taxon>
        <taxon>Streptophyta</taxon>
        <taxon>Embryophyta</taxon>
        <taxon>Tracheophyta</taxon>
        <taxon>Spermatophyta</taxon>
        <taxon>Magnoliopsida</taxon>
        <taxon>Liliopsida</taxon>
        <taxon>Zingiberales</taxon>
        <taxon>Musaceae</taxon>
        <taxon>Ensete</taxon>
    </lineage>
</organism>
<dbReference type="EMBL" id="JAQQAF010000008">
    <property type="protein sequence ID" value="KAJ8467870.1"/>
    <property type="molecule type" value="Genomic_DNA"/>
</dbReference>
<dbReference type="Proteomes" id="UP001222027">
    <property type="component" value="Unassembled WGS sequence"/>
</dbReference>
<dbReference type="AlphaFoldDB" id="A0AAV8QFW5"/>
<gene>
    <name evidence="1" type="ORF">OPV22_030422</name>
</gene>